<sequence>MSSAPYVRHITDITDAELSALVDILVAAFKGDRFGNLLFGNDLSLAPAQLRANIRGALINGAVHALAVGPEPADLRGVALWFPPGASVFSTPEVRAASGWTAFMESLPEALRTWWRTYLAPTIGALSTDALGEGFAHSAWHLHLFGVLPAFHGQGYARLLVEHVDRLAAETRSPLLVETTNETNVKIYTKLGFEAVRDIDITSDYGSAHMWLLVKRPAALASA</sequence>
<dbReference type="CDD" id="cd04301">
    <property type="entry name" value="NAT_SF"/>
    <property type="match status" value="1"/>
</dbReference>
<dbReference type="PROSITE" id="PS51186">
    <property type="entry name" value="GNAT"/>
    <property type="match status" value="1"/>
</dbReference>
<keyword evidence="3" id="KW-1185">Reference proteome</keyword>
<dbReference type="EMBL" id="KN817663">
    <property type="protein sequence ID" value="KJA14851.1"/>
    <property type="molecule type" value="Genomic_DNA"/>
</dbReference>
<evidence type="ECO:0000313" key="3">
    <source>
        <dbReference type="Proteomes" id="UP000054270"/>
    </source>
</evidence>
<organism evidence="2 3">
    <name type="scientific">Hypholoma sublateritium (strain FD-334 SS-4)</name>
    <dbReference type="NCBI Taxonomy" id="945553"/>
    <lineage>
        <taxon>Eukaryota</taxon>
        <taxon>Fungi</taxon>
        <taxon>Dikarya</taxon>
        <taxon>Basidiomycota</taxon>
        <taxon>Agaricomycotina</taxon>
        <taxon>Agaricomycetes</taxon>
        <taxon>Agaricomycetidae</taxon>
        <taxon>Agaricales</taxon>
        <taxon>Agaricineae</taxon>
        <taxon>Strophariaceae</taxon>
        <taxon>Hypholoma</taxon>
    </lineage>
</organism>
<dbReference type="PANTHER" id="PTHR42791:SF1">
    <property type="entry name" value="N-ACETYLTRANSFERASE DOMAIN-CONTAINING PROTEIN"/>
    <property type="match status" value="1"/>
</dbReference>
<dbReference type="InterPro" id="IPR016181">
    <property type="entry name" value="Acyl_CoA_acyltransferase"/>
</dbReference>
<dbReference type="InterPro" id="IPR052523">
    <property type="entry name" value="Trichothecene_AcTrans"/>
</dbReference>
<dbReference type="STRING" id="945553.A0A0D2NDZ7"/>
<accession>A0A0D2NDZ7</accession>
<dbReference type="GO" id="GO:0016747">
    <property type="term" value="F:acyltransferase activity, transferring groups other than amino-acyl groups"/>
    <property type="evidence" value="ECO:0007669"/>
    <property type="project" value="InterPro"/>
</dbReference>
<evidence type="ECO:0000259" key="1">
    <source>
        <dbReference type="PROSITE" id="PS51186"/>
    </source>
</evidence>
<dbReference type="Proteomes" id="UP000054270">
    <property type="component" value="Unassembled WGS sequence"/>
</dbReference>
<evidence type="ECO:0000313" key="2">
    <source>
        <dbReference type="EMBL" id="KJA14851.1"/>
    </source>
</evidence>
<reference evidence="3" key="1">
    <citation type="submission" date="2014-04" db="EMBL/GenBank/DDBJ databases">
        <title>Evolutionary Origins and Diversification of the Mycorrhizal Mutualists.</title>
        <authorList>
            <consortium name="DOE Joint Genome Institute"/>
            <consortium name="Mycorrhizal Genomics Consortium"/>
            <person name="Kohler A."/>
            <person name="Kuo A."/>
            <person name="Nagy L.G."/>
            <person name="Floudas D."/>
            <person name="Copeland A."/>
            <person name="Barry K.W."/>
            <person name="Cichocki N."/>
            <person name="Veneault-Fourrey C."/>
            <person name="LaButti K."/>
            <person name="Lindquist E.A."/>
            <person name="Lipzen A."/>
            <person name="Lundell T."/>
            <person name="Morin E."/>
            <person name="Murat C."/>
            <person name="Riley R."/>
            <person name="Ohm R."/>
            <person name="Sun H."/>
            <person name="Tunlid A."/>
            <person name="Henrissat B."/>
            <person name="Grigoriev I.V."/>
            <person name="Hibbett D.S."/>
            <person name="Martin F."/>
        </authorList>
    </citation>
    <scope>NUCLEOTIDE SEQUENCE [LARGE SCALE GENOMIC DNA]</scope>
    <source>
        <strain evidence="3">FD-334 SS-4</strain>
    </source>
</reference>
<dbReference type="AlphaFoldDB" id="A0A0D2NDZ7"/>
<dbReference type="InterPro" id="IPR000182">
    <property type="entry name" value="GNAT_dom"/>
</dbReference>
<dbReference type="OrthoDB" id="4738875at2759"/>
<protein>
    <recommendedName>
        <fullName evidence="1">N-acetyltransferase domain-containing protein</fullName>
    </recommendedName>
</protein>
<dbReference type="SUPFAM" id="SSF55729">
    <property type="entry name" value="Acyl-CoA N-acyltransferases (Nat)"/>
    <property type="match status" value="1"/>
</dbReference>
<dbReference type="Gene3D" id="3.40.630.30">
    <property type="match status" value="1"/>
</dbReference>
<dbReference type="OMA" id="AYSEDHF"/>
<gene>
    <name evidence="2" type="ORF">HYPSUDRAFT_414225</name>
</gene>
<proteinExistence type="predicted"/>
<dbReference type="PANTHER" id="PTHR42791">
    <property type="entry name" value="GNAT FAMILY ACETYLTRANSFERASE"/>
    <property type="match status" value="1"/>
</dbReference>
<feature type="domain" description="N-acetyltransferase" evidence="1">
    <location>
        <begin position="73"/>
        <end position="217"/>
    </location>
</feature>
<dbReference type="Pfam" id="PF13508">
    <property type="entry name" value="Acetyltransf_7"/>
    <property type="match status" value="1"/>
</dbReference>
<name>A0A0D2NDZ7_HYPSF</name>